<dbReference type="EMBL" id="JAAGME010000706">
    <property type="protein sequence ID" value="NEB68618.1"/>
    <property type="molecule type" value="Genomic_DNA"/>
</dbReference>
<keyword evidence="1" id="KW-0418">Kinase</keyword>
<dbReference type="InterPro" id="IPR050267">
    <property type="entry name" value="Anti-sigma-factor_SerPK"/>
</dbReference>
<evidence type="ECO:0000313" key="4">
    <source>
        <dbReference type="EMBL" id="NEB68618.1"/>
    </source>
</evidence>
<reference evidence="5 7" key="2">
    <citation type="submission" date="2020-06" db="EMBL/GenBank/DDBJ databases">
        <title>Genome mining for natural products.</title>
        <authorList>
            <person name="Zhang B."/>
            <person name="Shi J."/>
            <person name="Ge H."/>
        </authorList>
    </citation>
    <scope>NUCLEOTIDE SEQUENCE [LARGE SCALE GENOMIC DNA]</scope>
    <source>
        <strain evidence="5 7">NA06532</strain>
    </source>
</reference>
<name>A0A6N9VBJ3_STRMI</name>
<accession>A0A6N9VBJ3</accession>
<organism evidence="4 6">
    <name type="scientific">Streptomyces microflavus</name>
    <name type="common">Streptomyces lipmanii</name>
    <dbReference type="NCBI Taxonomy" id="1919"/>
    <lineage>
        <taxon>Bacteria</taxon>
        <taxon>Bacillati</taxon>
        <taxon>Actinomycetota</taxon>
        <taxon>Actinomycetes</taxon>
        <taxon>Kitasatosporales</taxon>
        <taxon>Streptomycetaceae</taxon>
        <taxon>Streptomyces</taxon>
    </lineage>
</organism>
<dbReference type="CDD" id="cd16936">
    <property type="entry name" value="HATPase_RsbW-like"/>
    <property type="match status" value="1"/>
</dbReference>
<feature type="compositionally biased region" description="Polar residues" evidence="2">
    <location>
        <begin position="1"/>
        <end position="12"/>
    </location>
</feature>
<dbReference type="EMBL" id="CP054926">
    <property type="protein sequence ID" value="QKW46558.1"/>
    <property type="molecule type" value="Genomic_DNA"/>
</dbReference>
<dbReference type="RefSeq" id="WP_055560475.1">
    <property type="nucleotide sequence ID" value="NZ_CP054926.1"/>
</dbReference>
<dbReference type="PANTHER" id="PTHR35526:SF3">
    <property type="entry name" value="ANTI-SIGMA-F FACTOR RSBW"/>
    <property type="match status" value="1"/>
</dbReference>
<evidence type="ECO:0000313" key="7">
    <source>
        <dbReference type="Proteomes" id="UP000509345"/>
    </source>
</evidence>
<dbReference type="Proteomes" id="UP000509345">
    <property type="component" value="Chromosome"/>
</dbReference>
<dbReference type="Gene3D" id="3.30.565.10">
    <property type="entry name" value="Histidine kinase-like ATPase, C-terminal domain"/>
    <property type="match status" value="1"/>
</dbReference>
<feature type="domain" description="Histidine kinase/HSP90-like ATPase" evidence="3">
    <location>
        <begin position="23"/>
        <end position="138"/>
    </location>
</feature>
<dbReference type="InterPro" id="IPR036890">
    <property type="entry name" value="HATPase_C_sf"/>
</dbReference>
<gene>
    <name evidence="4" type="ORF">G3I39_16410</name>
    <name evidence="5" type="ORF">HUT09_30665</name>
</gene>
<protein>
    <submittedName>
        <fullName evidence="4">ATP-binding protein</fullName>
    </submittedName>
</protein>
<dbReference type="GO" id="GO:0005524">
    <property type="term" value="F:ATP binding"/>
    <property type="evidence" value="ECO:0007669"/>
    <property type="project" value="UniProtKB-KW"/>
</dbReference>
<evidence type="ECO:0000256" key="2">
    <source>
        <dbReference type="SAM" id="MobiDB-lite"/>
    </source>
</evidence>
<evidence type="ECO:0000256" key="1">
    <source>
        <dbReference type="ARBA" id="ARBA00022527"/>
    </source>
</evidence>
<dbReference type="GO" id="GO:0004674">
    <property type="term" value="F:protein serine/threonine kinase activity"/>
    <property type="evidence" value="ECO:0007669"/>
    <property type="project" value="UniProtKB-KW"/>
</dbReference>
<feature type="region of interest" description="Disordered" evidence="2">
    <location>
        <begin position="1"/>
        <end position="23"/>
    </location>
</feature>
<evidence type="ECO:0000259" key="3">
    <source>
        <dbReference type="Pfam" id="PF13581"/>
    </source>
</evidence>
<keyword evidence="1" id="KW-0723">Serine/threonine-protein kinase</keyword>
<dbReference type="Proteomes" id="UP000471648">
    <property type="component" value="Unassembled WGS sequence"/>
</dbReference>
<keyword evidence="1" id="KW-0808">Transferase</keyword>
<evidence type="ECO:0000313" key="5">
    <source>
        <dbReference type="EMBL" id="QKW46558.1"/>
    </source>
</evidence>
<evidence type="ECO:0000313" key="6">
    <source>
        <dbReference type="Proteomes" id="UP000471648"/>
    </source>
</evidence>
<dbReference type="SUPFAM" id="SSF55874">
    <property type="entry name" value="ATPase domain of HSP90 chaperone/DNA topoisomerase II/histidine kinase"/>
    <property type="match status" value="1"/>
</dbReference>
<reference evidence="4 6" key="1">
    <citation type="submission" date="2020-01" db="EMBL/GenBank/DDBJ databases">
        <title>Insect and environment-associated Actinomycetes.</title>
        <authorList>
            <person name="Currrie C."/>
            <person name="Chevrette M."/>
            <person name="Carlson C."/>
            <person name="Stubbendieck R."/>
            <person name="Wendt-Pienkowski E."/>
        </authorList>
    </citation>
    <scope>NUCLEOTIDE SEQUENCE [LARGE SCALE GENOMIC DNA]</scope>
    <source>
        <strain evidence="4 6">SID14438</strain>
    </source>
</reference>
<keyword evidence="4" id="KW-0547">Nucleotide-binding</keyword>
<dbReference type="InterPro" id="IPR003594">
    <property type="entry name" value="HATPase_dom"/>
</dbReference>
<dbReference type="Pfam" id="PF13581">
    <property type="entry name" value="HATPase_c_2"/>
    <property type="match status" value="1"/>
</dbReference>
<dbReference type="AlphaFoldDB" id="A0A6N9VBJ3"/>
<proteinExistence type="predicted"/>
<keyword evidence="4" id="KW-0067">ATP-binding</keyword>
<dbReference type="GeneID" id="87635642"/>
<dbReference type="PANTHER" id="PTHR35526">
    <property type="entry name" value="ANTI-SIGMA-F FACTOR RSBW-RELATED"/>
    <property type="match status" value="1"/>
</dbReference>
<sequence>MHSTPPEQQAETSPAYGAAAPVPRSAGEARDAVTRLLAAEFNELSDEILSNVVVADALLVTSEIVTNALRHGGGLTGFSARVTDGGLRLVVDDADPRHPVLQEPVPGSVGEGGYGWPLVHRLTARLSVTSHGSGKRIVAVVSLY</sequence>